<evidence type="ECO:0000313" key="3">
    <source>
        <dbReference type="EMBL" id="NFV78655.1"/>
    </source>
</evidence>
<comment type="caution">
    <text evidence="3">The sequence shown here is derived from an EMBL/GenBank/DDBJ whole genome shotgun (WGS) entry which is preliminary data.</text>
</comment>
<dbReference type="EMBL" id="JAAIYP010000004">
    <property type="protein sequence ID" value="NFV78655.1"/>
    <property type="molecule type" value="Genomic_DNA"/>
</dbReference>
<dbReference type="SUPFAM" id="SSF47473">
    <property type="entry name" value="EF-hand"/>
    <property type="match status" value="1"/>
</dbReference>
<dbReference type="Pfam" id="PF13202">
    <property type="entry name" value="EF-hand_5"/>
    <property type="match status" value="2"/>
</dbReference>
<keyword evidence="4" id="KW-1185">Reference proteome</keyword>
<reference evidence="3 4" key="1">
    <citation type="submission" date="2020-02" db="EMBL/GenBank/DDBJ databases">
        <authorList>
            <person name="Dziuba M."/>
            <person name="Kuznetsov B."/>
            <person name="Mardanov A."/>
            <person name="Ravin N."/>
            <person name="Grouzdev D."/>
        </authorList>
    </citation>
    <scope>NUCLEOTIDE SEQUENCE [LARGE SCALE GENOMIC DNA]</scope>
    <source>
        <strain evidence="3 4">SpK</strain>
    </source>
</reference>
<dbReference type="PROSITE" id="PS00018">
    <property type="entry name" value="EF_HAND_1"/>
    <property type="match status" value="1"/>
</dbReference>
<feature type="compositionally biased region" description="Acidic residues" evidence="1">
    <location>
        <begin position="57"/>
        <end position="76"/>
    </location>
</feature>
<sequence length="150" mass="15490">MEFSSFADTFSSATGMALLSAQEQSSAVVSFFTGLDSDGSATLDSDELTAGLTATEDSSETEVTVTEEEETSESEDTYTVSDEVQALLDAIDTNGDGAFDKSDVALRVLEAAGEAESKNDDDLTSSLVTTLDANGDGTLSDEELQAAGLA</sequence>
<feature type="region of interest" description="Disordered" evidence="1">
    <location>
        <begin position="114"/>
        <end position="139"/>
    </location>
</feature>
<proteinExistence type="predicted"/>
<dbReference type="Proteomes" id="UP000480684">
    <property type="component" value="Unassembled WGS sequence"/>
</dbReference>
<name>A0A7C9UWR6_9PROT</name>
<organism evidence="3 4">
    <name type="scientific">Magnetospirillum aberrantis SpK</name>
    <dbReference type="NCBI Taxonomy" id="908842"/>
    <lineage>
        <taxon>Bacteria</taxon>
        <taxon>Pseudomonadati</taxon>
        <taxon>Pseudomonadota</taxon>
        <taxon>Alphaproteobacteria</taxon>
        <taxon>Rhodospirillales</taxon>
        <taxon>Rhodospirillaceae</taxon>
        <taxon>Magnetospirillum</taxon>
    </lineage>
</organism>
<dbReference type="AlphaFoldDB" id="A0A7C9UWR6"/>
<gene>
    <name evidence="3" type="ORF">G4223_00805</name>
</gene>
<dbReference type="Gene3D" id="1.10.238.10">
    <property type="entry name" value="EF-hand"/>
    <property type="match status" value="2"/>
</dbReference>
<dbReference type="InterPro" id="IPR018247">
    <property type="entry name" value="EF_Hand_1_Ca_BS"/>
</dbReference>
<feature type="region of interest" description="Disordered" evidence="1">
    <location>
        <begin position="39"/>
        <end position="79"/>
    </location>
</feature>
<dbReference type="InterPro" id="IPR002048">
    <property type="entry name" value="EF_hand_dom"/>
</dbReference>
<evidence type="ECO:0000259" key="2">
    <source>
        <dbReference type="Pfam" id="PF13202"/>
    </source>
</evidence>
<feature type="domain" description="EF-hand" evidence="2">
    <location>
        <begin position="131"/>
        <end position="146"/>
    </location>
</feature>
<dbReference type="GO" id="GO:0005509">
    <property type="term" value="F:calcium ion binding"/>
    <property type="evidence" value="ECO:0007669"/>
    <property type="project" value="InterPro"/>
</dbReference>
<dbReference type="InterPro" id="IPR011992">
    <property type="entry name" value="EF-hand-dom_pair"/>
</dbReference>
<accession>A0A7C9UWR6</accession>
<evidence type="ECO:0000256" key="1">
    <source>
        <dbReference type="SAM" id="MobiDB-lite"/>
    </source>
</evidence>
<protein>
    <submittedName>
        <fullName evidence="3">EF-hand domain-containing protein</fullName>
    </submittedName>
</protein>
<evidence type="ECO:0000313" key="4">
    <source>
        <dbReference type="Proteomes" id="UP000480684"/>
    </source>
</evidence>
<feature type="domain" description="EF-hand" evidence="2">
    <location>
        <begin position="85"/>
        <end position="98"/>
    </location>
</feature>